<dbReference type="Pfam" id="PF21873">
    <property type="entry name" value="Thioredoxin_17"/>
    <property type="match status" value="1"/>
</dbReference>
<dbReference type="Proteomes" id="UP000193404">
    <property type="component" value="Chromosome"/>
</dbReference>
<dbReference type="RefSeq" id="WP_148692454.1">
    <property type="nucleotide sequence ID" value="NZ_CP020477.1"/>
</dbReference>
<dbReference type="CDD" id="cd02973">
    <property type="entry name" value="TRX_GRX_like"/>
    <property type="match status" value="1"/>
</dbReference>
<feature type="domain" description="SSO1120-like N-terminal thioredoxin-like" evidence="3">
    <location>
        <begin position="3"/>
        <end position="82"/>
    </location>
</feature>
<keyword evidence="5" id="KW-1185">Reference proteome</keyword>
<dbReference type="InterPro" id="IPR054067">
    <property type="entry name" value="SSO1120-like_N"/>
</dbReference>
<gene>
    <name evidence="4" type="ORF">B6F84_11975</name>
</gene>
<comment type="similarity">
    <text evidence="1">Belongs to the glutaredoxin family.</text>
</comment>
<dbReference type="SUPFAM" id="SSF52833">
    <property type="entry name" value="Thioredoxin-like"/>
    <property type="match status" value="1"/>
</dbReference>
<feature type="domain" description="Thioredoxin-like fold" evidence="2">
    <location>
        <begin position="101"/>
        <end position="162"/>
    </location>
</feature>
<evidence type="ECO:0000256" key="1">
    <source>
        <dbReference type="ARBA" id="ARBA00007787"/>
    </source>
</evidence>
<dbReference type="InterPro" id="IPR012336">
    <property type="entry name" value="Thioredoxin-like_fold"/>
</dbReference>
<organism evidence="4 5">
    <name type="scientific">Acidianus manzaensis</name>
    <dbReference type="NCBI Taxonomy" id="282676"/>
    <lineage>
        <taxon>Archaea</taxon>
        <taxon>Thermoproteota</taxon>
        <taxon>Thermoprotei</taxon>
        <taxon>Sulfolobales</taxon>
        <taxon>Sulfolobaceae</taxon>
        <taxon>Acidianus</taxon>
    </lineage>
</organism>
<dbReference type="AlphaFoldDB" id="A0A1W6K2E7"/>
<dbReference type="STRING" id="282676.B6F84_11975"/>
<dbReference type="GeneID" id="41591653"/>
<evidence type="ECO:0000313" key="5">
    <source>
        <dbReference type="Proteomes" id="UP000193404"/>
    </source>
</evidence>
<reference evidence="4 5" key="1">
    <citation type="submission" date="2017-03" db="EMBL/GenBank/DDBJ databases">
        <title>Sulfur activation and transportation mechanism of thermophilic Archaea Acidianus manzaensis YN-25.</title>
        <authorList>
            <person name="Ma Y."/>
            <person name="Yang Y."/>
            <person name="Xia J."/>
        </authorList>
    </citation>
    <scope>NUCLEOTIDE SEQUENCE [LARGE SCALE GENOMIC DNA]</scope>
    <source>
        <strain evidence="4 5">YN-25</strain>
    </source>
</reference>
<dbReference type="Gene3D" id="3.40.30.80">
    <property type="match status" value="1"/>
</dbReference>
<sequence length="180" mass="20510">MSYDYIIKQYSKSIFGLSIEQCKQSEDIINNLSENNSIINANCGKPFIKVKKGDRTFFTYYGIPAVNELWPFLNALTRISNNVINLDEEEKNLATQISGNLKLFVTPECTKCPIAAELLYQVSILNDKVNLEIIDIEEYNEYVDKYRVLSTPKIILNEKEFPGGFPPHILLKMLAKSSTS</sequence>
<accession>A0A1W6K2E7</accession>
<dbReference type="InterPro" id="IPR036249">
    <property type="entry name" value="Thioredoxin-like_sf"/>
</dbReference>
<dbReference type="KEGG" id="aman:B6F84_11975"/>
<evidence type="ECO:0000259" key="2">
    <source>
        <dbReference type="Pfam" id="PF13192"/>
    </source>
</evidence>
<proteinExistence type="inferred from homology"/>
<protein>
    <submittedName>
        <fullName evidence="4">Glutaredoxin</fullName>
    </submittedName>
</protein>
<dbReference type="Pfam" id="PF13192">
    <property type="entry name" value="Thioredoxin_3"/>
    <property type="match status" value="1"/>
</dbReference>
<evidence type="ECO:0000259" key="3">
    <source>
        <dbReference type="Pfam" id="PF21873"/>
    </source>
</evidence>
<dbReference type="OrthoDB" id="35385at2157"/>
<dbReference type="EMBL" id="CP020477">
    <property type="protein sequence ID" value="ARM76660.1"/>
    <property type="molecule type" value="Genomic_DNA"/>
</dbReference>
<dbReference type="PANTHER" id="PTHR37170:SF1">
    <property type="entry name" value="GLUTAREDOXIN-LIKE PROTEIN"/>
    <property type="match status" value="1"/>
</dbReference>
<dbReference type="PANTHER" id="PTHR37170">
    <property type="entry name" value="GLUTAREDOXIN-RELATED"/>
    <property type="match status" value="1"/>
</dbReference>
<name>A0A1W6K2E7_9CREN</name>
<evidence type="ECO:0000313" key="4">
    <source>
        <dbReference type="EMBL" id="ARM76660.1"/>
    </source>
</evidence>